<accession>A0ABX4JTN7</accession>
<keyword evidence="3" id="KW-1185">Reference proteome</keyword>
<name>A0ABX4JTN7_9HYPH</name>
<evidence type="ECO:0000256" key="1">
    <source>
        <dbReference type="SAM" id="Phobius"/>
    </source>
</evidence>
<keyword evidence="1" id="KW-1133">Transmembrane helix</keyword>
<evidence type="ECO:0000313" key="2">
    <source>
        <dbReference type="EMBL" id="PDT22495.1"/>
    </source>
</evidence>
<sequence length="71" mass="6582">MDTFFSDGVLFACFILFCALMIMGSKHKSGSSGDGGGVGFDTSHGGCDGGHGGGCDGGGGDGGGGDGGGGD</sequence>
<gene>
    <name evidence="2" type="ORF">CO674_15670</name>
</gene>
<reference evidence="2 3" key="1">
    <citation type="submission" date="2017-09" db="EMBL/GenBank/DDBJ databases">
        <title>Comparative genomics of rhizobia isolated from Phaseolus vulgaris in China.</title>
        <authorList>
            <person name="Tong W."/>
        </authorList>
    </citation>
    <scope>NUCLEOTIDE SEQUENCE [LARGE SCALE GENOMIC DNA]</scope>
    <source>
        <strain evidence="2 3">FH14</strain>
    </source>
</reference>
<proteinExistence type="predicted"/>
<comment type="caution">
    <text evidence="2">The sequence shown here is derived from an EMBL/GenBank/DDBJ whole genome shotgun (WGS) entry which is preliminary data.</text>
</comment>
<keyword evidence="1" id="KW-0472">Membrane</keyword>
<feature type="transmembrane region" description="Helical" evidence="1">
    <location>
        <begin position="6"/>
        <end position="23"/>
    </location>
</feature>
<keyword evidence="1" id="KW-0812">Transmembrane</keyword>
<dbReference type="Proteomes" id="UP000219914">
    <property type="component" value="Unassembled WGS sequence"/>
</dbReference>
<dbReference type="EMBL" id="NWSY01000011">
    <property type="protein sequence ID" value="PDT22495.1"/>
    <property type="molecule type" value="Genomic_DNA"/>
</dbReference>
<evidence type="ECO:0000313" key="3">
    <source>
        <dbReference type="Proteomes" id="UP000219914"/>
    </source>
</evidence>
<organism evidence="2 3">
    <name type="scientific">Rhizobium hidalgonense</name>
    <dbReference type="NCBI Taxonomy" id="1538159"/>
    <lineage>
        <taxon>Bacteria</taxon>
        <taxon>Pseudomonadati</taxon>
        <taxon>Pseudomonadota</taxon>
        <taxon>Alphaproteobacteria</taxon>
        <taxon>Hyphomicrobiales</taxon>
        <taxon>Rhizobiaceae</taxon>
        <taxon>Rhizobium/Agrobacterium group</taxon>
        <taxon>Rhizobium</taxon>
    </lineage>
</organism>
<protein>
    <submittedName>
        <fullName evidence="2">Uncharacterized protein</fullName>
    </submittedName>
</protein>